<feature type="compositionally biased region" description="Low complexity" evidence="2">
    <location>
        <begin position="223"/>
        <end position="235"/>
    </location>
</feature>
<protein>
    <submittedName>
        <fullName evidence="3">Uncharacterized protein</fullName>
    </submittedName>
</protein>
<feature type="coiled-coil region" evidence="1">
    <location>
        <begin position="32"/>
        <end position="114"/>
    </location>
</feature>
<dbReference type="AlphaFoldDB" id="A0A2P6VRV8"/>
<evidence type="ECO:0000256" key="1">
    <source>
        <dbReference type="SAM" id="Coils"/>
    </source>
</evidence>
<name>A0A2P6VRV8_9CHLO</name>
<gene>
    <name evidence="3" type="ORF">C2E20_0480</name>
</gene>
<feature type="region of interest" description="Disordered" evidence="2">
    <location>
        <begin position="197"/>
        <end position="235"/>
    </location>
</feature>
<dbReference type="EMBL" id="LHPF02000001">
    <property type="protein sequence ID" value="PSC76805.1"/>
    <property type="molecule type" value="Genomic_DNA"/>
</dbReference>
<proteinExistence type="predicted"/>
<evidence type="ECO:0000256" key="2">
    <source>
        <dbReference type="SAM" id="MobiDB-lite"/>
    </source>
</evidence>
<evidence type="ECO:0000313" key="3">
    <source>
        <dbReference type="EMBL" id="PSC76805.1"/>
    </source>
</evidence>
<organism evidence="3 4">
    <name type="scientific">Micractinium conductrix</name>
    <dbReference type="NCBI Taxonomy" id="554055"/>
    <lineage>
        <taxon>Eukaryota</taxon>
        <taxon>Viridiplantae</taxon>
        <taxon>Chlorophyta</taxon>
        <taxon>core chlorophytes</taxon>
        <taxon>Trebouxiophyceae</taxon>
        <taxon>Chlorellales</taxon>
        <taxon>Chlorellaceae</taxon>
        <taxon>Chlorella clade</taxon>
        <taxon>Micractinium</taxon>
    </lineage>
</organism>
<keyword evidence="1" id="KW-0175">Coiled coil</keyword>
<keyword evidence="4" id="KW-1185">Reference proteome</keyword>
<feature type="region of interest" description="Disordered" evidence="2">
    <location>
        <begin position="346"/>
        <end position="386"/>
    </location>
</feature>
<evidence type="ECO:0000313" key="4">
    <source>
        <dbReference type="Proteomes" id="UP000239649"/>
    </source>
</evidence>
<dbReference type="Proteomes" id="UP000239649">
    <property type="component" value="Unassembled WGS sequence"/>
</dbReference>
<reference evidence="3 4" key="1">
    <citation type="journal article" date="2018" name="Plant J.">
        <title>Genome sequences of Chlorella sorokiniana UTEX 1602 and Micractinium conductrix SAG 241.80: implications to maltose excretion by a green alga.</title>
        <authorList>
            <person name="Arriola M.B."/>
            <person name="Velmurugan N."/>
            <person name="Zhang Y."/>
            <person name="Plunkett M.H."/>
            <person name="Hondzo H."/>
            <person name="Barney B.M."/>
        </authorList>
    </citation>
    <scope>NUCLEOTIDE SEQUENCE [LARGE SCALE GENOMIC DNA]</scope>
    <source>
        <strain evidence="3 4">SAG 241.80</strain>
    </source>
</reference>
<dbReference type="OrthoDB" id="10562098at2759"/>
<feature type="compositionally biased region" description="Low complexity" evidence="2">
    <location>
        <begin position="197"/>
        <end position="211"/>
    </location>
</feature>
<comment type="caution">
    <text evidence="3">The sequence shown here is derived from an EMBL/GenBank/DDBJ whole genome shotgun (WGS) entry which is preliminary data.</text>
</comment>
<accession>A0A2P6VRV8</accession>
<feature type="coiled-coil region" evidence="1">
    <location>
        <begin position="246"/>
        <end position="315"/>
    </location>
</feature>
<sequence length="524" mass="54532">MAGGDKGAFVLAGGNRDTELLRRAVVAIEKKLRESVATATALQGELRAAREEAADLPEVRLRLADAVAARDAAQEAADRWRREAALSREAAEDAQRLQQRAAEATQATEAAVAESAAAAQRWRADAEAATLEGARAHGQAELLEHQVAQLETANSELRSDNQQNAAKLRQAYEREGELLAELSQLQTQLRRLQGSSASSHALVAAPQAAPAGGSRERPGGDAAGKTSSSGSSTGDGMEQLHCGLFLAAAQQLAAEHNAKVEQAEHQVAQLEARLEGLCAPAEQLQQQVCELREALEAAQAALAREQAAAASLLQTNLRLHEAVMALVEQGASAGAAAAAAAVAAEQQQAQRRREPPSAQQRSAARLTTAPKAAGSRLSTASKAAPKAHALERSLNGLEQQLGAALIGAVHAVTAAGERQAAAAATPFGQRLQQEATPKQAKVRPAAVAAALTLSAEHRELLTYHKTLAVELQRTAAAVGGAAAPGKQLALLRQHAQLQEELKGVAARLEDKAVQLAALRGAGLL</sequence>
<feature type="coiled-coil region" evidence="1">
    <location>
        <begin position="140"/>
        <end position="188"/>
    </location>
</feature>